<accession>A0A6J7X3D4</accession>
<reference evidence="2" key="1">
    <citation type="submission" date="2020-05" db="EMBL/GenBank/DDBJ databases">
        <authorList>
            <person name="Chiriac C."/>
            <person name="Salcher M."/>
            <person name="Ghai R."/>
            <person name="Kavagutti S V."/>
        </authorList>
    </citation>
    <scope>NUCLEOTIDE SEQUENCE</scope>
</reference>
<name>A0A6J7X3D4_9CAUD</name>
<gene>
    <name evidence="1" type="ORF">UFOVP675_69</name>
    <name evidence="2" type="ORF">UFOVP747_30</name>
</gene>
<protein>
    <submittedName>
        <fullName evidence="2">Uncharacterized protein</fullName>
    </submittedName>
</protein>
<organism evidence="2">
    <name type="scientific">uncultured Caudovirales phage</name>
    <dbReference type="NCBI Taxonomy" id="2100421"/>
    <lineage>
        <taxon>Viruses</taxon>
        <taxon>Duplodnaviria</taxon>
        <taxon>Heunggongvirae</taxon>
        <taxon>Uroviricota</taxon>
        <taxon>Caudoviricetes</taxon>
        <taxon>Peduoviridae</taxon>
        <taxon>Maltschvirus</taxon>
        <taxon>Maltschvirus maltsch</taxon>
    </lineage>
</organism>
<dbReference type="EMBL" id="LR798343">
    <property type="protein sequence ID" value="CAB5225445.1"/>
    <property type="molecule type" value="Genomic_DNA"/>
</dbReference>
<evidence type="ECO:0000313" key="2">
    <source>
        <dbReference type="EMBL" id="CAB5225445.1"/>
    </source>
</evidence>
<proteinExistence type="predicted"/>
<dbReference type="EMBL" id="LR796648">
    <property type="protein sequence ID" value="CAB4157041.1"/>
    <property type="molecule type" value="Genomic_DNA"/>
</dbReference>
<sequence length="63" mass="7198">MPDQRPAARHLEVVEISTREVVKRVDVTGRSERQVNTCLAGLLRNMSERFYVRDTADEPLSQA</sequence>
<evidence type="ECO:0000313" key="1">
    <source>
        <dbReference type="EMBL" id="CAB4157041.1"/>
    </source>
</evidence>